<dbReference type="CDD" id="cd11660">
    <property type="entry name" value="SANT_TRF"/>
    <property type="match status" value="1"/>
</dbReference>
<reference evidence="3" key="1">
    <citation type="journal article" date="2020" name="Stud. Mycol.">
        <title>101 Dothideomycetes genomes: a test case for predicting lifestyles and emergence of pathogens.</title>
        <authorList>
            <person name="Haridas S."/>
            <person name="Albert R."/>
            <person name="Binder M."/>
            <person name="Bloem J."/>
            <person name="Labutti K."/>
            <person name="Salamov A."/>
            <person name="Andreopoulos B."/>
            <person name="Baker S."/>
            <person name="Barry K."/>
            <person name="Bills G."/>
            <person name="Bluhm B."/>
            <person name="Cannon C."/>
            <person name="Castanera R."/>
            <person name="Culley D."/>
            <person name="Daum C."/>
            <person name="Ezra D."/>
            <person name="Gonzalez J."/>
            <person name="Henrissat B."/>
            <person name="Kuo A."/>
            <person name="Liang C."/>
            <person name="Lipzen A."/>
            <person name="Lutzoni F."/>
            <person name="Magnuson J."/>
            <person name="Mondo S."/>
            <person name="Nolan M."/>
            <person name="Ohm R."/>
            <person name="Pangilinan J."/>
            <person name="Park H.-J."/>
            <person name="Ramirez L."/>
            <person name="Alfaro M."/>
            <person name="Sun H."/>
            <person name="Tritt A."/>
            <person name="Yoshinaga Y."/>
            <person name="Zwiers L.-H."/>
            <person name="Turgeon B."/>
            <person name="Goodwin S."/>
            <person name="Spatafora J."/>
            <person name="Crous P."/>
            <person name="Grigoriev I."/>
        </authorList>
    </citation>
    <scope>NUCLEOTIDE SEQUENCE</scope>
    <source>
        <strain evidence="3">CBS 115976</strain>
    </source>
</reference>
<dbReference type="GO" id="GO:0010833">
    <property type="term" value="P:telomere maintenance via telomere lengthening"/>
    <property type="evidence" value="ECO:0007669"/>
    <property type="project" value="TreeGrafter"/>
</dbReference>
<sequence length="720" mass="80053">MPPRGSKRGSNPPEDSTTTGRITRKRGQSSEPASSPTQNRAKGKGAANRVIPDSNMDPELSAIQEDALLQNQDQWPATQAINAEDVIEELPALYGNAESILKILGRLENTETNPQLISALDDPNSRLNRRITSALGQIKTQMTILGCEDRDDQRTAYYVEPGRIEQAFFEGNEEAYAVAHSMNLNYSLEDVIYKINLASFVCQLTQWYHNSYADEHLSRGLEENNRIFSAPFLTSFSNTEAFSTQQALPSGSSALAVLTFTTAIGLRTQLAVSIINNMAHTSEFDPRIMLRDVFYDTNNIPVSEKTKEMQEHCPVRSFGSEALGSMMDTENIEKIKEWVERVDAYLPDDEESDAFEGEGKAYIEKLAEQYPLRNFILEGLDWAKLRSSELSNQIQSRGGIDEIVNTIDRLRSGDIKITSQSQGAIGNFDSGTQFETAPMENLLNDQSQNDQNFRYMQELAMHAQNAGGAQAATDARIQELQAFQTQQSRSMLDTQPNGTKISFSASPSQAQAPTSRRKRKRNDDEEVSGDEGFRAKRGPRTAPPDSSLRTSELGLTNPGTHTLADELIAVSQASQSDPLYFKARTQEIAEEYRAVKSSGKTFADGLKAEAKADAGRKVQERKKWTEEETSALIAYIEEFGTSWAQIQKEDANRGAILKVRDQVALKDKARNLKFEYLKAGHPLPSNFASVSLSKAMRLKLEAWEQTALQQAQAQNNPAEE</sequence>
<dbReference type="SUPFAM" id="SSF46689">
    <property type="entry name" value="Homeodomain-like"/>
    <property type="match status" value="1"/>
</dbReference>
<protein>
    <recommendedName>
        <fullName evidence="2">Myb-like domain-containing protein</fullName>
    </recommendedName>
</protein>
<accession>A0A6A6TZI1</accession>
<dbReference type="Gene3D" id="1.10.10.60">
    <property type="entry name" value="Homeodomain-like"/>
    <property type="match status" value="1"/>
</dbReference>
<feature type="compositionally biased region" description="Polar residues" evidence="1">
    <location>
        <begin position="29"/>
        <end position="40"/>
    </location>
</feature>
<dbReference type="SMART" id="SM00717">
    <property type="entry name" value="SANT"/>
    <property type="match status" value="1"/>
</dbReference>
<dbReference type="InterPro" id="IPR001005">
    <property type="entry name" value="SANT/Myb"/>
</dbReference>
<feature type="domain" description="Myb-like" evidence="2">
    <location>
        <begin position="616"/>
        <end position="653"/>
    </location>
</feature>
<dbReference type="GO" id="GO:0003691">
    <property type="term" value="F:double-stranded telomeric DNA binding"/>
    <property type="evidence" value="ECO:0007669"/>
    <property type="project" value="TreeGrafter"/>
</dbReference>
<feature type="region of interest" description="Disordered" evidence="1">
    <location>
        <begin position="484"/>
        <end position="559"/>
    </location>
</feature>
<feature type="compositionally biased region" description="Polar residues" evidence="1">
    <location>
        <begin position="484"/>
        <end position="503"/>
    </location>
</feature>
<dbReference type="AlphaFoldDB" id="A0A6A6TZI1"/>
<dbReference type="OrthoDB" id="5398572at2759"/>
<dbReference type="InterPro" id="IPR052833">
    <property type="entry name" value="Telomeric_DNA-bd_trans-reg"/>
</dbReference>
<evidence type="ECO:0000313" key="3">
    <source>
        <dbReference type="EMBL" id="KAF2665489.1"/>
    </source>
</evidence>
<dbReference type="EMBL" id="MU004240">
    <property type="protein sequence ID" value="KAF2665489.1"/>
    <property type="molecule type" value="Genomic_DNA"/>
</dbReference>
<keyword evidence="4" id="KW-1185">Reference proteome</keyword>
<feature type="compositionally biased region" description="Polar residues" evidence="1">
    <location>
        <begin position="547"/>
        <end position="559"/>
    </location>
</feature>
<evidence type="ECO:0000313" key="4">
    <source>
        <dbReference type="Proteomes" id="UP000799302"/>
    </source>
</evidence>
<dbReference type="PROSITE" id="PS50090">
    <property type="entry name" value="MYB_LIKE"/>
    <property type="match status" value="1"/>
</dbReference>
<evidence type="ECO:0000259" key="2">
    <source>
        <dbReference type="PROSITE" id="PS50090"/>
    </source>
</evidence>
<feature type="compositionally biased region" description="Low complexity" evidence="1">
    <location>
        <begin position="504"/>
        <end position="513"/>
    </location>
</feature>
<proteinExistence type="predicted"/>
<dbReference type="Proteomes" id="UP000799302">
    <property type="component" value="Unassembled WGS sequence"/>
</dbReference>
<feature type="region of interest" description="Disordered" evidence="1">
    <location>
        <begin position="1"/>
        <end position="56"/>
    </location>
</feature>
<dbReference type="PANTHER" id="PTHR47807:SF1">
    <property type="entry name" value="PROTEIN TBF1"/>
    <property type="match status" value="1"/>
</dbReference>
<organism evidence="3 4">
    <name type="scientific">Microthyrium microscopicum</name>
    <dbReference type="NCBI Taxonomy" id="703497"/>
    <lineage>
        <taxon>Eukaryota</taxon>
        <taxon>Fungi</taxon>
        <taxon>Dikarya</taxon>
        <taxon>Ascomycota</taxon>
        <taxon>Pezizomycotina</taxon>
        <taxon>Dothideomycetes</taxon>
        <taxon>Dothideomycetes incertae sedis</taxon>
        <taxon>Microthyriales</taxon>
        <taxon>Microthyriaceae</taxon>
        <taxon>Microthyrium</taxon>
    </lineage>
</organism>
<dbReference type="InterPro" id="IPR009057">
    <property type="entry name" value="Homeodomain-like_sf"/>
</dbReference>
<dbReference type="PANTHER" id="PTHR47807">
    <property type="entry name" value="PROTEIN TBF1"/>
    <property type="match status" value="1"/>
</dbReference>
<gene>
    <name evidence="3" type="ORF">BT63DRAFT_459069</name>
</gene>
<name>A0A6A6TZI1_9PEZI</name>
<evidence type="ECO:0000256" key="1">
    <source>
        <dbReference type="SAM" id="MobiDB-lite"/>
    </source>
</evidence>